<reference evidence="2" key="1">
    <citation type="submission" date="2018-05" db="EMBL/GenBank/DDBJ databases">
        <authorList>
            <person name="Lanie J.A."/>
            <person name="Ng W.-L."/>
            <person name="Kazmierczak K.M."/>
            <person name="Andrzejewski T.M."/>
            <person name="Davidsen T.M."/>
            <person name="Wayne K.J."/>
            <person name="Tettelin H."/>
            <person name="Glass J.I."/>
            <person name="Rusch D."/>
            <person name="Podicherti R."/>
            <person name="Tsui H.-C.T."/>
            <person name="Winkler M.E."/>
        </authorList>
    </citation>
    <scope>NUCLEOTIDE SEQUENCE</scope>
</reference>
<name>A0A381QAX6_9ZZZZ</name>
<feature type="non-terminal residue" evidence="2">
    <location>
        <position position="1"/>
    </location>
</feature>
<dbReference type="InterPro" id="IPR023378">
    <property type="entry name" value="YheA/YmcA-like_dom_sf"/>
</dbReference>
<evidence type="ECO:0000313" key="2">
    <source>
        <dbReference type="EMBL" id="SUZ76466.1"/>
    </source>
</evidence>
<dbReference type="SUPFAM" id="SSF158622">
    <property type="entry name" value="YheA/YmcA-like"/>
    <property type="match status" value="1"/>
</dbReference>
<evidence type="ECO:0000256" key="1">
    <source>
        <dbReference type="SAM" id="Coils"/>
    </source>
</evidence>
<dbReference type="Gene3D" id="1.20.1500.10">
    <property type="entry name" value="YheA/YmcA-like"/>
    <property type="match status" value="1"/>
</dbReference>
<proteinExistence type="predicted"/>
<evidence type="ECO:0008006" key="3">
    <source>
        <dbReference type="Google" id="ProtNLM"/>
    </source>
</evidence>
<dbReference type="Pfam" id="PF06133">
    <property type="entry name" value="Com_YlbF"/>
    <property type="match status" value="1"/>
</dbReference>
<dbReference type="EMBL" id="UINC01001279">
    <property type="protein sequence ID" value="SUZ76466.1"/>
    <property type="molecule type" value="Genomic_DNA"/>
</dbReference>
<organism evidence="2">
    <name type="scientific">marine metagenome</name>
    <dbReference type="NCBI Taxonomy" id="408172"/>
    <lineage>
        <taxon>unclassified sequences</taxon>
        <taxon>metagenomes</taxon>
        <taxon>ecological metagenomes</taxon>
    </lineage>
</organism>
<protein>
    <recommendedName>
        <fullName evidence="3">YlbF family regulator</fullName>
    </recommendedName>
</protein>
<keyword evidence="1" id="KW-0175">Coiled coil</keyword>
<dbReference type="AlphaFoldDB" id="A0A381QAX6"/>
<dbReference type="InterPro" id="IPR010368">
    <property type="entry name" value="Com_YlbF"/>
</dbReference>
<sequence length="119" mass="13411">VGEIDERARELGNALARTDEYRALRQAIDAADKDRELVELRNRIHELETEIETSIRAGGEPDEDITKVYTELTEELQTKSGFQQLISAQANFEKVMFKVNETVTKGIEEGGDSRIILSS</sequence>
<gene>
    <name evidence="2" type="ORF">METZ01_LOCUS29320</name>
</gene>
<feature type="coiled-coil region" evidence="1">
    <location>
        <begin position="30"/>
        <end position="57"/>
    </location>
</feature>
<accession>A0A381QAX6</accession>